<dbReference type="EMBL" id="NGIR01000033">
    <property type="protein sequence ID" value="OTU25159.1"/>
    <property type="molecule type" value="Genomic_DNA"/>
</dbReference>
<dbReference type="RefSeq" id="WP_032054285.1">
    <property type="nucleotide sequence ID" value="NZ_JADVOL010000004.1"/>
</dbReference>
<dbReference type="AlphaFoldDB" id="A0A242TZT7"/>
<keyword evidence="2" id="KW-0067">ATP-binding</keyword>
<keyword evidence="2" id="KW-0547">Nucleotide-binding</keyword>
<dbReference type="InterPro" id="IPR038729">
    <property type="entry name" value="Rad50/SbcC_AAA"/>
</dbReference>
<dbReference type="PANTHER" id="PTHR32182">
    <property type="entry name" value="DNA REPLICATION AND REPAIR PROTEIN RECF"/>
    <property type="match status" value="1"/>
</dbReference>
<sequence>MKLESVQFKHIALFHDLKIHFHYDKQPITLILGEQATGKSMLLKHTYHALTWLPARLKDLRSPGIVTPDQDITQSRLQSKIEVTIQIPSEIGHLPESTSAQQVDSSLCSWKLFKTLNASGIGMSQVETQQLDQTMALYQQVTKKDPLQGLPLIAYYPAERFVNEVNLLNKNLPGITQAISAYDISPLPFTTFARFFEWLREISDIENAQAAHLVQRIRSKQSDQQDHTELLNELQKELSGQPKQLTSPNLYALKNALNIVLPELKDIYLQYQPRLQLMVDYEAQTLPFQQLSNTTKTWIALVGDIARRLCLLNPLSLNPCLEGDGVLLIDQIDAQLDSTHCSEILNRLHQAFPRLQIIATGSREELLEHASTYQCLKLEHGKISHLDLNTTKQQLEHIYTLLQRSEPLTSPIEVQPLSLIDPTPAPAQIEILFQQIQGLNEQQKNELLKMIHAGDTPEESSSV</sequence>
<dbReference type="GO" id="GO:0000731">
    <property type="term" value="P:DNA synthesis involved in DNA repair"/>
    <property type="evidence" value="ECO:0007669"/>
    <property type="project" value="TreeGrafter"/>
</dbReference>
<organism evidence="2 3">
    <name type="scientific">Acinetobacter pittii</name>
    <name type="common">Acinetobacter genomosp. 3</name>
    <dbReference type="NCBI Taxonomy" id="48296"/>
    <lineage>
        <taxon>Bacteria</taxon>
        <taxon>Pseudomonadati</taxon>
        <taxon>Pseudomonadota</taxon>
        <taxon>Gammaproteobacteria</taxon>
        <taxon>Moraxellales</taxon>
        <taxon>Moraxellaceae</taxon>
        <taxon>Acinetobacter</taxon>
        <taxon>Acinetobacter calcoaceticus/baumannii complex</taxon>
    </lineage>
</organism>
<evidence type="ECO:0000313" key="3">
    <source>
        <dbReference type="Proteomes" id="UP000195162"/>
    </source>
</evidence>
<dbReference type="Gene3D" id="3.40.50.300">
    <property type="entry name" value="P-loop containing nucleotide triphosphate hydrolases"/>
    <property type="match status" value="1"/>
</dbReference>
<dbReference type="InterPro" id="IPR027417">
    <property type="entry name" value="P-loop_NTPase"/>
</dbReference>
<evidence type="ECO:0000313" key="2">
    <source>
        <dbReference type="EMBL" id="OTU25159.1"/>
    </source>
</evidence>
<dbReference type="Proteomes" id="UP000195162">
    <property type="component" value="Unassembled WGS sequence"/>
</dbReference>
<feature type="domain" description="Rad50/SbcC-type AAA" evidence="1">
    <location>
        <begin position="6"/>
        <end position="239"/>
    </location>
</feature>
<protein>
    <submittedName>
        <fullName evidence="2">ATP-binding protein</fullName>
    </submittedName>
</protein>
<proteinExistence type="predicted"/>
<dbReference type="SUPFAM" id="SSF52540">
    <property type="entry name" value="P-loop containing nucleoside triphosphate hydrolases"/>
    <property type="match status" value="1"/>
</dbReference>
<comment type="caution">
    <text evidence="2">The sequence shown here is derived from an EMBL/GenBank/DDBJ whole genome shotgun (WGS) entry which is preliminary data.</text>
</comment>
<dbReference type="GO" id="GO:0005524">
    <property type="term" value="F:ATP binding"/>
    <property type="evidence" value="ECO:0007669"/>
    <property type="project" value="UniProtKB-KW"/>
</dbReference>
<reference evidence="2 3" key="1">
    <citation type="submission" date="2017-05" db="EMBL/GenBank/DDBJ databases">
        <authorList>
            <person name="Song R."/>
            <person name="Chenine A.L."/>
            <person name="Ruprecht R.M."/>
        </authorList>
    </citation>
    <scope>NUCLEOTIDE SEQUENCE [LARGE SCALE GENOMIC DNA]</scope>
    <source>
        <strain evidence="2 3">ARLG1955</strain>
    </source>
</reference>
<dbReference type="Pfam" id="PF13476">
    <property type="entry name" value="AAA_23"/>
    <property type="match status" value="1"/>
</dbReference>
<accession>A0A242TZT7</accession>
<dbReference type="GO" id="GO:0006302">
    <property type="term" value="P:double-strand break repair"/>
    <property type="evidence" value="ECO:0007669"/>
    <property type="project" value="InterPro"/>
</dbReference>
<name>A0A242TZT7_ACIPI</name>
<gene>
    <name evidence="2" type="ORF">CAT59_17785</name>
</gene>
<dbReference type="PANTHER" id="PTHR32182:SF23">
    <property type="entry name" value="ATP BINDING PROTEIN"/>
    <property type="match status" value="1"/>
</dbReference>
<dbReference type="GO" id="GO:0016887">
    <property type="term" value="F:ATP hydrolysis activity"/>
    <property type="evidence" value="ECO:0007669"/>
    <property type="project" value="InterPro"/>
</dbReference>
<evidence type="ECO:0000259" key="1">
    <source>
        <dbReference type="Pfam" id="PF13476"/>
    </source>
</evidence>